<dbReference type="Pfam" id="PF00249">
    <property type="entry name" value="Myb_DNA-binding"/>
    <property type="match status" value="3"/>
</dbReference>
<dbReference type="InterPro" id="IPR009057">
    <property type="entry name" value="Homeodomain-like_sf"/>
</dbReference>
<dbReference type="CDD" id="cd00167">
    <property type="entry name" value="SANT"/>
    <property type="match status" value="3"/>
</dbReference>
<gene>
    <name evidence="4" type="ORF">CSSPTR1EN2_LOCUS15116</name>
</gene>
<feature type="domain" description="Myb-like" evidence="2">
    <location>
        <begin position="78"/>
        <end position="129"/>
    </location>
</feature>
<dbReference type="InterPro" id="IPR050560">
    <property type="entry name" value="MYB_TF"/>
</dbReference>
<reference evidence="4" key="1">
    <citation type="submission" date="2024-02" db="EMBL/GenBank/DDBJ databases">
        <authorList>
            <consortium name="ELIXIR-Norway"/>
            <consortium name="Elixir Norway"/>
        </authorList>
    </citation>
    <scope>NUCLEOTIDE SEQUENCE</scope>
</reference>
<dbReference type="InterPro" id="IPR017930">
    <property type="entry name" value="Myb_dom"/>
</dbReference>
<dbReference type="SMART" id="SM00717">
    <property type="entry name" value="SANT"/>
    <property type="match status" value="3"/>
</dbReference>
<feature type="compositionally biased region" description="Low complexity" evidence="1">
    <location>
        <begin position="37"/>
        <end position="67"/>
    </location>
</feature>
<evidence type="ECO:0000313" key="5">
    <source>
        <dbReference type="Proteomes" id="UP001497512"/>
    </source>
</evidence>
<feature type="domain" description="Myb-like" evidence="2">
    <location>
        <begin position="130"/>
        <end position="181"/>
    </location>
</feature>
<dbReference type="SUPFAM" id="SSF46689">
    <property type="entry name" value="Homeodomain-like"/>
    <property type="match status" value="2"/>
</dbReference>
<dbReference type="InterPro" id="IPR001005">
    <property type="entry name" value="SANT/Myb"/>
</dbReference>
<evidence type="ECO:0000256" key="1">
    <source>
        <dbReference type="SAM" id="MobiDB-lite"/>
    </source>
</evidence>
<keyword evidence="5" id="KW-1185">Reference proteome</keyword>
<dbReference type="PROSITE" id="PS50090">
    <property type="entry name" value="MYB_LIKE"/>
    <property type="match status" value="3"/>
</dbReference>
<dbReference type="PANTHER" id="PTHR45614">
    <property type="entry name" value="MYB PROTEIN-RELATED"/>
    <property type="match status" value="1"/>
</dbReference>
<evidence type="ECO:0000313" key="4">
    <source>
        <dbReference type="EMBL" id="CAK9220047.1"/>
    </source>
</evidence>
<feature type="domain" description="HTH myb-type" evidence="3">
    <location>
        <begin position="130"/>
        <end position="185"/>
    </location>
</feature>
<dbReference type="PROSITE" id="PS51294">
    <property type="entry name" value="HTH_MYB"/>
    <property type="match status" value="3"/>
</dbReference>
<feature type="domain" description="HTH myb-type" evidence="3">
    <location>
        <begin position="186"/>
        <end position="236"/>
    </location>
</feature>
<dbReference type="PANTHER" id="PTHR45614:SF232">
    <property type="entry name" value="TRANSCRIPTION FACTOR MYB3R-2"/>
    <property type="match status" value="1"/>
</dbReference>
<name>A0ABP0UF67_9BRYO</name>
<evidence type="ECO:0000259" key="3">
    <source>
        <dbReference type="PROSITE" id="PS51294"/>
    </source>
</evidence>
<dbReference type="Proteomes" id="UP001497512">
    <property type="component" value="Chromosome 3"/>
</dbReference>
<proteinExistence type="predicted"/>
<organism evidence="4 5">
    <name type="scientific">Sphagnum troendelagicum</name>
    <dbReference type="NCBI Taxonomy" id="128251"/>
    <lineage>
        <taxon>Eukaryota</taxon>
        <taxon>Viridiplantae</taxon>
        <taxon>Streptophyta</taxon>
        <taxon>Embryophyta</taxon>
        <taxon>Bryophyta</taxon>
        <taxon>Sphagnophytina</taxon>
        <taxon>Sphagnopsida</taxon>
        <taxon>Sphagnales</taxon>
        <taxon>Sphagnaceae</taxon>
        <taxon>Sphagnum</taxon>
    </lineage>
</organism>
<protein>
    <submittedName>
        <fullName evidence="4">Uncharacterized protein</fullName>
    </submittedName>
</protein>
<dbReference type="EMBL" id="OZ019895">
    <property type="protein sequence ID" value="CAK9220047.1"/>
    <property type="molecule type" value="Genomic_DNA"/>
</dbReference>
<feature type="domain" description="HTH myb-type" evidence="3">
    <location>
        <begin position="78"/>
        <end position="129"/>
    </location>
</feature>
<accession>A0ABP0UF67</accession>
<evidence type="ECO:0000259" key="2">
    <source>
        <dbReference type="PROSITE" id="PS50090"/>
    </source>
</evidence>
<sequence length="324" mass="36460">MQKSCNNKQSSSRIKNSRKQQKRQQQQTSSAGILDQNNFNNNLMNSSLNTTTSDSSNSPSSNSSSSTERALTPSTIRKPGTTKGTWTREQDECLRTAVQRFKGRSWKKIAACLDNRTDVQCLHRWQKVLNPNLVKGYWTAEEDERIKELVGLFGTKRWAAIARCIPGRIGKQCRERWYNHLDPSINRDPWTPQEDATLMQAHRNFGNKWADIAKLLPGRSDNAIKNRFNSALKKIHGPPSTPAAHNNNSSSHLCCSSITDFPFLVGVETLELLPNMETQMDPNQTSYHSAGSTHSVETFNIINTMADFFVADCSAAETDFTTMQ</sequence>
<feature type="domain" description="Myb-like" evidence="2">
    <location>
        <begin position="182"/>
        <end position="232"/>
    </location>
</feature>
<dbReference type="Gene3D" id="1.10.10.60">
    <property type="entry name" value="Homeodomain-like"/>
    <property type="match status" value="3"/>
</dbReference>
<feature type="compositionally biased region" description="Low complexity" evidence="1">
    <location>
        <begin position="1"/>
        <end position="14"/>
    </location>
</feature>
<feature type="region of interest" description="Disordered" evidence="1">
    <location>
        <begin position="1"/>
        <end position="88"/>
    </location>
</feature>